<dbReference type="EMBL" id="FZON01000004">
    <property type="protein sequence ID" value="SNS10737.1"/>
    <property type="molecule type" value="Genomic_DNA"/>
</dbReference>
<sequence length="281" mass="29333">MAGTQQFRSVLLLGASGKLGRMVRTLWHPEGFSVVPVVRTGPLATGDLVWSPGDRLPRIAGVSAVVALWGVTPAPGRNLTENTHLALSAMEIGAALGADVVVHCSSAAVYRPDPNPIPETAHPEPGSAYGQAKLEMEQAISAHRSPGGPRQVVLRIGNVAGADSLFGNLKPGGRIILDRFPDGSGPMRSYIAPRDLVRGIEALIQAQDADGAYNISAPRPTGMAEIAGACHARVDWRAAPDGAAQMVWLDTNRLGGVVSLPPNAHTAAHLVQGARDSGVWT</sequence>
<organism evidence="7 8">
    <name type="scientific">Antarctobacter heliothermus</name>
    <dbReference type="NCBI Taxonomy" id="74033"/>
    <lineage>
        <taxon>Bacteria</taxon>
        <taxon>Pseudomonadati</taxon>
        <taxon>Pseudomonadota</taxon>
        <taxon>Alphaproteobacteria</taxon>
        <taxon>Rhodobacterales</taxon>
        <taxon>Roseobacteraceae</taxon>
        <taxon>Antarctobacter</taxon>
    </lineage>
</organism>
<comment type="pathway">
    <text evidence="1">Carbohydrate metabolism; galactose metabolism.</text>
</comment>
<dbReference type="SUPFAM" id="SSF51735">
    <property type="entry name" value="NAD(P)-binding Rossmann-fold domains"/>
    <property type="match status" value="1"/>
</dbReference>
<accession>A0A239BRV5</accession>
<reference evidence="7 8" key="1">
    <citation type="submission" date="2017-06" db="EMBL/GenBank/DDBJ databases">
        <authorList>
            <person name="Kim H.J."/>
            <person name="Triplett B.A."/>
        </authorList>
    </citation>
    <scope>NUCLEOTIDE SEQUENCE [LARGE SCALE GENOMIC DNA]</scope>
    <source>
        <strain evidence="7 8">DSM 11445</strain>
    </source>
</reference>
<dbReference type="InterPro" id="IPR036291">
    <property type="entry name" value="NAD(P)-bd_dom_sf"/>
</dbReference>
<feature type="domain" description="NAD-dependent epimerase/dehydratase" evidence="6">
    <location>
        <begin position="10"/>
        <end position="215"/>
    </location>
</feature>
<evidence type="ECO:0000313" key="8">
    <source>
        <dbReference type="Proteomes" id="UP000198440"/>
    </source>
</evidence>
<evidence type="ECO:0000256" key="4">
    <source>
        <dbReference type="ARBA" id="ARBA00031367"/>
    </source>
</evidence>
<dbReference type="PANTHER" id="PTHR43725">
    <property type="entry name" value="UDP-GLUCOSE 4-EPIMERASE"/>
    <property type="match status" value="1"/>
</dbReference>
<dbReference type="RefSeq" id="WP_342744944.1">
    <property type="nucleotide sequence ID" value="NZ_FZON01000004.1"/>
</dbReference>
<evidence type="ECO:0000256" key="2">
    <source>
        <dbReference type="ARBA" id="ARBA00007637"/>
    </source>
</evidence>
<evidence type="ECO:0000259" key="6">
    <source>
        <dbReference type="Pfam" id="PF01370"/>
    </source>
</evidence>
<dbReference type="Gene3D" id="3.40.50.720">
    <property type="entry name" value="NAD(P)-binding Rossmann-like Domain"/>
    <property type="match status" value="1"/>
</dbReference>
<gene>
    <name evidence="7" type="ORF">SAMN04488078_1004112</name>
</gene>
<protein>
    <recommendedName>
        <fullName evidence="3">UDP-glucose 4-epimerase</fullName>
    </recommendedName>
    <alternativeName>
        <fullName evidence="5">Galactowaldenase</fullName>
    </alternativeName>
    <alternativeName>
        <fullName evidence="4">UDP-galactose 4-epimerase</fullName>
    </alternativeName>
</protein>
<proteinExistence type="inferred from homology"/>
<comment type="similarity">
    <text evidence="2">Belongs to the NAD(P)-dependent epimerase/dehydratase family.</text>
</comment>
<dbReference type="Proteomes" id="UP000198440">
    <property type="component" value="Unassembled WGS sequence"/>
</dbReference>
<dbReference type="InterPro" id="IPR001509">
    <property type="entry name" value="Epimerase_deHydtase"/>
</dbReference>
<evidence type="ECO:0000313" key="7">
    <source>
        <dbReference type="EMBL" id="SNS10737.1"/>
    </source>
</evidence>
<evidence type="ECO:0000256" key="1">
    <source>
        <dbReference type="ARBA" id="ARBA00004947"/>
    </source>
</evidence>
<name>A0A239BRV5_9RHOB</name>
<evidence type="ECO:0000256" key="5">
    <source>
        <dbReference type="ARBA" id="ARBA00033067"/>
    </source>
</evidence>
<evidence type="ECO:0000256" key="3">
    <source>
        <dbReference type="ARBA" id="ARBA00018569"/>
    </source>
</evidence>
<dbReference type="AlphaFoldDB" id="A0A239BRV5"/>
<dbReference type="Pfam" id="PF01370">
    <property type="entry name" value="Epimerase"/>
    <property type="match status" value="1"/>
</dbReference>